<feature type="compositionally biased region" description="Pro residues" evidence="3">
    <location>
        <begin position="552"/>
        <end position="567"/>
    </location>
</feature>
<organism evidence="6 7">
    <name type="scientific">Pseudovirgaria hyperparasitica</name>
    <dbReference type="NCBI Taxonomy" id="470096"/>
    <lineage>
        <taxon>Eukaryota</taxon>
        <taxon>Fungi</taxon>
        <taxon>Dikarya</taxon>
        <taxon>Ascomycota</taxon>
        <taxon>Pezizomycotina</taxon>
        <taxon>Dothideomycetes</taxon>
        <taxon>Dothideomycetes incertae sedis</taxon>
        <taxon>Acrospermales</taxon>
        <taxon>Acrospermaceae</taxon>
        <taxon>Pseudovirgaria</taxon>
    </lineage>
</organism>
<dbReference type="OrthoDB" id="5971719at2759"/>
<name>A0A6A6VV60_9PEZI</name>
<feature type="domain" description="SH3" evidence="4">
    <location>
        <begin position="731"/>
        <end position="789"/>
    </location>
</feature>
<feature type="domain" description="SH3" evidence="4">
    <location>
        <begin position="641"/>
        <end position="701"/>
    </location>
</feature>
<keyword evidence="7" id="KW-1185">Reference proteome</keyword>
<dbReference type="PROSITE" id="PS51263">
    <property type="entry name" value="ADF_H"/>
    <property type="match status" value="1"/>
</dbReference>
<dbReference type="GO" id="GO:0030833">
    <property type="term" value="P:regulation of actin filament polymerization"/>
    <property type="evidence" value="ECO:0007669"/>
    <property type="project" value="TreeGrafter"/>
</dbReference>
<keyword evidence="1 2" id="KW-0728">SH3 domain</keyword>
<accession>A0A6A6VV60</accession>
<dbReference type="InterPro" id="IPR035718">
    <property type="entry name" value="Abp1_fungi_SH3_C2"/>
</dbReference>
<dbReference type="PANTHER" id="PTHR10829">
    <property type="entry name" value="CORTACTIN AND DREBRIN"/>
    <property type="match status" value="1"/>
</dbReference>
<dbReference type="InterPro" id="IPR035719">
    <property type="entry name" value="Abp1_fungi_SH3_C1"/>
</dbReference>
<reference evidence="6" key="1">
    <citation type="journal article" date="2020" name="Stud. Mycol.">
        <title>101 Dothideomycetes genomes: a test case for predicting lifestyles and emergence of pathogens.</title>
        <authorList>
            <person name="Haridas S."/>
            <person name="Albert R."/>
            <person name="Binder M."/>
            <person name="Bloem J."/>
            <person name="Labutti K."/>
            <person name="Salamov A."/>
            <person name="Andreopoulos B."/>
            <person name="Baker S."/>
            <person name="Barry K."/>
            <person name="Bills G."/>
            <person name="Bluhm B."/>
            <person name="Cannon C."/>
            <person name="Castanera R."/>
            <person name="Culley D."/>
            <person name="Daum C."/>
            <person name="Ezra D."/>
            <person name="Gonzalez J."/>
            <person name="Henrissat B."/>
            <person name="Kuo A."/>
            <person name="Liang C."/>
            <person name="Lipzen A."/>
            <person name="Lutzoni F."/>
            <person name="Magnuson J."/>
            <person name="Mondo S."/>
            <person name="Nolan M."/>
            <person name="Ohm R."/>
            <person name="Pangilinan J."/>
            <person name="Park H.-J."/>
            <person name="Ramirez L."/>
            <person name="Alfaro M."/>
            <person name="Sun H."/>
            <person name="Tritt A."/>
            <person name="Yoshinaga Y."/>
            <person name="Zwiers L.-H."/>
            <person name="Turgeon B."/>
            <person name="Goodwin S."/>
            <person name="Spatafora J."/>
            <person name="Crous P."/>
            <person name="Grigoriev I."/>
        </authorList>
    </citation>
    <scope>NUCLEOTIDE SEQUENCE</scope>
    <source>
        <strain evidence="6">CBS 121739</strain>
    </source>
</reference>
<sequence length="789" mass="82397">MATSEATIRKIHADIVSSKLPANVSAKWTIFSAARGLKVEEDYDGNMVREGDIDAFVKDYSSPDYEGSILFALVKLAIPNTQPVAEKCALVEWCDTNAPPLLRNNFFPGQSNALKKLLPGYNVPMEIRTREDLTAEDVLQKVGGAAPQAGARGAGGPPPPVASKPVVSRPTRVAGGGSGFNPLGSGVRAASQRGDVDKDGWGADAPPVTRSQLEKVESAYKPTKVDLGTMRRSEQEPSRYITPQRDDTPSDVVRGGYQPIGKVDIAEIRRKAKEGGGAQDDRPTIVKGAYEPVGKVDIAAIRAKAQGPGAASTPSRVSPAATGGSAQDEEAPKSLAERSAAFSQSERLASLPKPKVANKFGSGGSTFAGTKAPTPAALGPKPTTAAPVGIASRTFADEGGKTPAQIWAEKKARQGGAPQPVQAQPSGLSSQASGDGGWKSGYSGKSWAPVQTTHTGTGSNISAQKTGQEEQEDEPVPAGGVGAIRDRFKDAAPIGMGAPPPPRGVSAPSPPQMDMSSKPHAGGPRGVPIPGLPTRPAAAEEDDYPDEQTQHIPPPPAQPRSPSPPTPDEMRSSSPVRIAMPVGRGAAPEPAEEPEQSLPAASLSKVVSERQETDDEPQAEDDEAARGAAQTMGGSSAPAATGGQRAQIQYDYEPAEDNEIELREGDFVTNIDMVDDDWWMGVNSKGEQGLFPSNYVELVEDEQPAAPAPAPAPAARDVPPPPPPAAAPAASQGATATAQYDYEAAEDNELSFPDGATITGVEFPDDDWWFGHYGGKEGLFPANYVQLDQ</sequence>
<feature type="region of interest" description="Disordered" evidence="3">
    <location>
        <begin position="305"/>
        <end position="654"/>
    </location>
</feature>
<feature type="compositionally biased region" description="Polar residues" evidence="3">
    <location>
        <begin position="449"/>
        <end position="466"/>
    </location>
</feature>
<feature type="compositionally biased region" description="Acidic residues" evidence="3">
    <location>
        <begin position="612"/>
        <end position="623"/>
    </location>
</feature>
<dbReference type="Gene3D" id="3.40.20.10">
    <property type="entry name" value="Severin"/>
    <property type="match status" value="1"/>
</dbReference>
<dbReference type="PRINTS" id="PR00452">
    <property type="entry name" value="SH3DOMAIN"/>
</dbReference>
<evidence type="ECO:0000313" key="7">
    <source>
        <dbReference type="Proteomes" id="UP000799437"/>
    </source>
</evidence>
<dbReference type="AlphaFoldDB" id="A0A6A6VV60"/>
<dbReference type="GO" id="GO:0030864">
    <property type="term" value="C:cortical actin cytoskeleton"/>
    <property type="evidence" value="ECO:0007669"/>
    <property type="project" value="TreeGrafter"/>
</dbReference>
<dbReference type="InterPro" id="IPR036028">
    <property type="entry name" value="SH3-like_dom_sf"/>
</dbReference>
<dbReference type="SUPFAM" id="SSF55753">
    <property type="entry name" value="Actin depolymerizing proteins"/>
    <property type="match status" value="1"/>
</dbReference>
<dbReference type="GO" id="GO:0051015">
    <property type="term" value="F:actin filament binding"/>
    <property type="evidence" value="ECO:0007669"/>
    <property type="project" value="TreeGrafter"/>
</dbReference>
<evidence type="ECO:0000256" key="3">
    <source>
        <dbReference type="SAM" id="MobiDB-lite"/>
    </source>
</evidence>
<dbReference type="SMART" id="SM00326">
    <property type="entry name" value="SH3"/>
    <property type="match status" value="2"/>
</dbReference>
<dbReference type="CDD" id="cd11962">
    <property type="entry name" value="SH3_Abp1_fungi_C1"/>
    <property type="match status" value="1"/>
</dbReference>
<dbReference type="PROSITE" id="PS50002">
    <property type="entry name" value="SH3"/>
    <property type="match status" value="2"/>
</dbReference>
<feature type="domain" description="ADF-H" evidence="5">
    <location>
        <begin position="1"/>
        <end position="143"/>
    </location>
</feature>
<dbReference type="InterPro" id="IPR001452">
    <property type="entry name" value="SH3_domain"/>
</dbReference>
<gene>
    <name evidence="6" type="ORF">EJ05DRAFT_479662</name>
</gene>
<feature type="compositionally biased region" description="Low complexity" evidence="3">
    <location>
        <begin position="414"/>
        <end position="427"/>
    </location>
</feature>
<dbReference type="GeneID" id="54485773"/>
<dbReference type="Proteomes" id="UP000799437">
    <property type="component" value="Unassembled WGS sequence"/>
</dbReference>
<feature type="region of interest" description="Disordered" evidence="3">
    <location>
        <begin position="146"/>
        <end position="207"/>
    </location>
</feature>
<dbReference type="InterPro" id="IPR002108">
    <property type="entry name" value="ADF-H"/>
</dbReference>
<dbReference type="FunFam" id="2.30.30.40:FF:000273">
    <property type="entry name" value="Actin binding protein"/>
    <property type="match status" value="1"/>
</dbReference>
<dbReference type="Pfam" id="PF00241">
    <property type="entry name" value="Cofilin_ADF"/>
    <property type="match status" value="1"/>
</dbReference>
<dbReference type="EMBL" id="ML996581">
    <property type="protein sequence ID" value="KAF2754113.1"/>
    <property type="molecule type" value="Genomic_DNA"/>
</dbReference>
<dbReference type="PANTHER" id="PTHR10829:SF25">
    <property type="entry name" value="DREBRIN-LIKE PROTEIN"/>
    <property type="match status" value="1"/>
</dbReference>
<dbReference type="RefSeq" id="XP_033596564.1">
    <property type="nucleotide sequence ID" value="XM_033744719.1"/>
</dbReference>
<feature type="region of interest" description="Disordered" evidence="3">
    <location>
        <begin position="231"/>
        <end position="257"/>
    </location>
</feature>
<dbReference type="Gene3D" id="2.30.30.40">
    <property type="entry name" value="SH3 Domains"/>
    <property type="match status" value="2"/>
</dbReference>
<dbReference type="FunFam" id="2.30.30.40:FF:000242">
    <property type="entry name" value="Actin binding protein"/>
    <property type="match status" value="1"/>
</dbReference>
<dbReference type="GO" id="GO:0030427">
    <property type="term" value="C:site of polarized growth"/>
    <property type="evidence" value="ECO:0007669"/>
    <property type="project" value="TreeGrafter"/>
</dbReference>
<feature type="region of interest" description="Disordered" evidence="3">
    <location>
        <begin position="701"/>
        <end position="741"/>
    </location>
</feature>
<feature type="compositionally biased region" description="Pro residues" evidence="3">
    <location>
        <begin position="498"/>
        <end position="511"/>
    </location>
</feature>
<dbReference type="CDD" id="cd11961">
    <property type="entry name" value="SH3_Abp1_fungi_C2"/>
    <property type="match status" value="1"/>
</dbReference>
<evidence type="ECO:0000256" key="1">
    <source>
        <dbReference type="ARBA" id="ARBA00022443"/>
    </source>
</evidence>
<evidence type="ECO:0000259" key="5">
    <source>
        <dbReference type="PROSITE" id="PS51263"/>
    </source>
</evidence>
<dbReference type="Pfam" id="PF14604">
    <property type="entry name" value="SH3_9"/>
    <property type="match status" value="2"/>
</dbReference>
<evidence type="ECO:0000259" key="4">
    <source>
        <dbReference type="PROSITE" id="PS50002"/>
    </source>
</evidence>
<dbReference type="GO" id="GO:0005884">
    <property type="term" value="C:actin filament"/>
    <property type="evidence" value="ECO:0007669"/>
    <property type="project" value="TreeGrafter"/>
</dbReference>
<proteinExistence type="predicted"/>
<protein>
    <submittedName>
        <fullName evidence="6">Uncharacterized protein</fullName>
    </submittedName>
</protein>
<evidence type="ECO:0000256" key="2">
    <source>
        <dbReference type="PROSITE-ProRule" id="PRU00192"/>
    </source>
</evidence>
<dbReference type="InterPro" id="IPR029006">
    <property type="entry name" value="ADF-H/Gelsolin-like_dom_sf"/>
</dbReference>
<dbReference type="SUPFAM" id="SSF50044">
    <property type="entry name" value="SH3-domain"/>
    <property type="match status" value="2"/>
</dbReference>
<feature type="compositionally biased region" description="Pro residues" evidence="3">
    <location>
        <begin position="706"/>
        <end position="726"/>
    </location>
</feature>
<evidence type="ECO:0000313" key="6">
    <source>
        <dbReference type="EMBL" id="KAF2754113.1"/>
    </source>
</evidence>